<sequence length="552" mass="63943">MVGNAVKLCLWAEHPAPTIRANGVVSLVVCVSKPTALYSMSPREKLRRCRLSARYSRVTTHYYARSPLSKFWSYACVDHLLCLFENSQVFELWIHYHLFENISNQFKALRFTKVKHLAQATLEKASLIKLSGNSSTLLYRAFEMYDKHLDDLQTTAKLENQNGNFIRTQQICEELLDHKPFDLSVINLLAESYFKCGNYEKSRSFLIIANNLDPNSYQILLNIACNYWKQSRYDFAKFFILEAIKKSTCFNISWVYYAEILVKTNDIAMAESVYNQILRLQPDSYTVRNNYGKFLLSQNKVENAKQQFKISQKSANNCEALSYLGDVYFMTKKYDKAILNYHKALDINPNLKTTLFNLGKVYLQITEYQKAVEAFEKTIKLDSENAAALRYLAIAYCHLDNMFKSVETYKRCLELSPDDLEANLELGLVYYHNLNKCHEAENCFKKCIQLSPEREDLYKNLLEVYQQLNKRIDASNVFMSLGDLFLRKSDLENARNAFTSALFLNPINADGHWKLGLTMHKLGHYDLAIIRYKKADELILAHPSCYSAVKSK</sequence>
<protein>
    <submittedName>
        <fullName evidence="2">Uncharacterized protein</fullName>
    </submittedName>
</protein>
<keyword evidence="1" id="KW-0802">TPR repeat</keyword>
<dbReference type="Pfam" id="PF13424">
    <property type="entry name" value="TPR_12"/>
    <property type="match status" value="1"/>
</dbReference>
<keyword evidence="3" id="KW-1185">Reference proteome</keyword>
<dbReference type="InterPro" id="IPR019734">
    <property type="entry name" value="TPR_rpt"/>
</dbReference>
<dbReference type="Pfam" id="PF13181">
    <property type="entry name" value="TPR_8"/>
    <property type="match status" value="1"/>
</dbReference>
<dbReference type="GO" id="GO:0097363">
    <property type="term" value="F:protein O-acetylglucosaminyltransferase activity"/>
    <property type="evidence" value="ECO:0007669"/>
    <property type="project" value="TreeGrafter"/>
</dbReference>
<name>A0A6G0T9C6_APHGL</name>
<dbReference type="GO" id="GO:0006493">
    <property type="term" value="P:protein O-linked glycosylation"/>
    <property type="evidence" value="ECO:0007669"/>
    <property type="project" value="InterPro"/>
</dbReference>
<dbReference type="InterPro" id="IPR011990">
    <property type="entry name" value="TPR-like_helical_dom_sf"/>
</dbReference>
<evidence type="ECO:0000256" key="1">
    <source>
        <dbReference type="PROSITE-ProRule" id="PRU00339"/>
    </source>
</evidence>
<comment type="caution">
    <text evidence="2">The sequence shown here is derived from an EMBL/GenBank/DDBJ whole genome shotgun (WGS) entry which is preliminary data.</text>
</comment>
<feature type="repeat" description="TPR" evidence="1">
    <location>
        <begin position="318"/>
        <end position="351"/>
    </location>
</feature>
<gene>
    <name evidence="2" type="ORF">AGLY_012736</name>
</gene>
<feature type="repeat" description="TPR" evidence="1">
    <location>
        <begin position="386"/>
        <end position="419"/>
    </location>
</feature>
<dbReference type="PANTHER" id="PTHR44366:SF1">
    <property type="entry name" value="UDP-N-ACETYLGLUCOSAMINE--PEPTIDE N-ACETYLGLUCOSAMINYLTRANSFERASE 110 KDA SUBUNIT"/>
    <property type="match status" value="1"/>
</dbReference>
<dbReference type="InterPro" id="IPR037919">
    <property type="entry name" value="OGT"/>
</dbReference>
<dbReference type="SMART" id="SM00028">
    <property type="entry name" value="TPR"/>
    <property type="match status" value="9"/>
</dbReference>
<dbReference type="AlphaFoldDB" id="A0A6G0T9C6"/>
<dbReference type="EMBL" id="VYZN01000050">
    <property type="protein sequence ID" value="KAE9527912.1"/>
    <property type="molecule type" value="Genomic_DNA"/>
</dbReference>
<evidence type="ECO:0000313" key="2">
    <source>
        <dbReference type="EMBL" id="KAE9527912.1"/>
    </source>
</evidence>
<dbReference type="PROSITE" id="PS50005">
    <property type="entry name" value="TPR"/>
    <property type="match status" value="4"/>
</dbReference>
<dbReference type="SUPFAM" id="SSF48452">
    <property type="entry name" value="TPR-like"/>
    <property type="match status" value="2"/>
</dbReference>
<accession>A0A6G0T9C6</accession>
<dbReference type="OrthoDB" id="6618506at2759"/>
<feature type="repeat" description="TPR" evidence="1">
    <location>
        <begin position="352"/>
        <end position="385"/>
    </location>
</feature>
<dbReference type="Gene3D" id="1.25.40.10">
    <property type="entry name" value="Tetratricopeptide repeat domain"/>
    <property type="match status" value="2"/>
</dbReference>
<dbReference type="PROSITE" id="PS50293">
    <property type="entry name" value="TPR_REGION"/>
    <property type="match status" value="2"/>
</dbReference>
<proteinExistence type="predicted"/>
<organism evidence="2 3">
    <name type="scientific">Aphis glycines</name>
    <name type="common">Soybean aphid</name>
    <dbReference type="NCBI Taxonomy" id="307491"/>
    <lineage>
        <taxon>Eukaryota</taxon>
        <taxon>Metazoa</taxon>
        <taxon>Ecdysozoa</taxon>
        <taxon>Arthropoda</taxon>
        <taxon>Hexapoda</taxon>
        <taxon>Insecta</taxon>
        <taxon>Pterygota</taxon>
        <taxon>Neoptera</taxon>
        <taxon>Paraneoptera</taxon>
        <taxon>Hemiptera</taxon>
        <taxon>Sternorrhyncha</taxon>
        <taxon>Aphidomorpha</taxon>
        <taxon>Aphidoidea</taxon>
        <taxon>Aphididae</taxon>
        <taxon>Aphidini</taxon>
        <taxon>Aphis</taxon>
        <taxon>Aphis</taxon>
    </lineage>
</organism>
<dbReference type="PANTHER" id="PTHR44366">
    <property type="entry name" value="UDP-N-ACETYLGLUCOSAMINE--PEPTIDE N-ACETYLGLUCOSAMINYLTRANSFERASE 110 KDA SUBUNIT"/>
    <property type="match status" value="1"/>
</dbReference>
<dbReference type="Pfam" id="PF13414">
    <property type="entry name" value="TPR_11"/>
    <property type="match status" value="1"/>
</dbReference>
<feature type="repeat" description="TPR" evidence="1">
    <location>
        <begin position="475"/>
        <end position="508"/>
    </location>
</feature>
<dbReference type="Proteomes" id="UP000475862">
    <property type="component" value="Unassembled WGS sequence"/>
</dbReference>
<reference evidence="2 3" key="1">
    <citation type="submission" date="2019-08" db="EMBL/GenBank/DDBJ databases">
        <title>The genome of the soybean aphid Biotype 1, its phylome, world population structure and adaptation to the North American continent.</title>
        <authorList>
            <person name="Giordano R."/>
            <person name="Donthu R.K."/>
            <person name="Hernandez A.G."/>
            <person name="Wright C.L."/>
            <person name="Zimin A.V."/>
        </authorList>
    </citation>
    <scope>NUCLEOTIDE SEQUENCE [LARGE SCALE GENOMIC DNA]</scope>
    <source>
        <tissue evidence="2">Whole aphids</tissue>
    </source>
</reference>
<evidence type="ECO:0000313" key="3">
    <source>
        <dbReference type="Proteomes" id="UP000475862"/>
    </source>
</evidence>